<evidence type="ECO:0000313" key="2">
    <source>
        <dbReference type="Proteomes" id="UP000778262"/>
    </source>
</evidence>
<accession>A0A9Q4T7U5</accession>
<proteinExistence type="predicted"/>
<dbReference type="NCBIfam" id="TIGR02743">
    <property type="entry name" value="TraW"/>
    <property type="match status" value="1"/>
</dbReference>
<dbReference type="Proteomes" id="UP000778262">
    <property type="component" value="Unassembled WGS sequence"/>
</dbReference>
<dbReference type="AlphaFoldDB" id="A0A9Q4T7U5"/>
<gene>
    <name evidence="1" type="primary">traW</name>
    <name evidence="1" type="ORF">EHJ13_21195</name>
</gene>
<protein>
    <submittedName>
        <fullName evidence="1">Type-F conjugative transfer system protein TraW</fullName>
    </submittedName>
</protein>
<sequence length="204" mass="23044">MVLIMTLAAFPLTAKDLGTVGHLFEISEPDMLQFIQQRLSAMQDSGELDKLKNEAIERVKRNAVRPQPVPGLTAASENRSFIFDPTFTVAETITDMSGRIIARKGDRVNPLDRVPYNETLFFIDGDNADQMAWIRNEIVKTTEFKVILVNGNIRETSETLDERVYFDQAGVLTTKFGFTHTPVRITRDDRALKIEEIALKGVKK</sequence>
<dbReference type="InterPro" id="IPR014114">
    <property type="entry name" value="TraW"/>
</dbReference>
<dbReference type="EMBL" id="RPBY01000013">
    <property type="protein sequence ID" value="NCH89929.1"/>
    <property type="molecule type" value="Genomic_DNA"/>
</dbReference>
<dbReference type="NCBIfam" id="NF010298">
    <property type="entry name" value="PRK13738.1"/>
    <property type="match status" value="1"/>
</dbReference>
<organism evidence="1 2">
    <name type="scientific">Cronobacter dublinensis</name>
    <dbReference type="NCBI Taxonomy" id="413497"/>
    <lineage>
        <taxon>Bacteria</taxon>
        <taxon>Pseudomonadati</taxon>
        <taxon>Pseudomonadota</taxon>
        <taxon>Gammaproteobacteria</taxon>
        <taxon>Enterobacterales</taxon>
        <taxon>Enterobacteriaceae</taxon>
        <taxon>Cronobacter</taxon>
    </lineage>
</organism>
<comment type="caution">
    <text evidence="1">The sequence shown here is derived from an EMBL/GenBank/DDBJ whole genome shotgun (WGS) entry which is preliminary data.</text>
</comment>
<name>A0A9Q4T7U5_9ENTR</name>
<reference evidence="1" key="1">
    <citation type="submission" date="2018-11" db="EMBL/GenBank/DDBJ databases">
        <title>Genomics analysis of Putative Virulence Factors on Adhesion and Cytotoxicity for Cronobacter spp.</title>
        <authorList>
            <person name="Cui J."/>
        </authorList>
    </citation>
    <scope>NUCLEOTIDE SEQUENCE</scope>
    <source>
        <strain evidence="1">SD69</strain>
    </source>
</reference>
<evidence type="ECO:0000313" key="1">
    <source>
        <dbReference type="EMBL" id="NCH89929.1"/>
    </source>
</evidence>